<reference evidence="3" key="1">
    <citation type="submission" date="2017-09" db="EMBL/GenBank/DDBJ databases">
        <title>Depth-based differentiation of microbial function through sediment-hosted aquifers and enrichment of novel symbionts in the deep terrestrial subsurface.</title>
        <authorList>
            <person name="Probst A.J."/>
            <person name="Ladd B."/>
            <person name="Jarett J.K."/>
            <person name="Geller-Mcgrath D.E."/>
            <person name="Sieber C.M.K."/>
            <person name="Emerson J.B."/>
            <person name="Anantharaman K."/>
            <person name="Thomas B.C."/>
            <person name="Malmstrom R."/>
            <person name="Stieglmeier M."/>
            <person name="Klingl A."/>
            <person name="Woyke T."/>
            <person name="Ryan C.M."/>
            <person name="Banfield J.F."/>
        </authorList>
    </citation>
    <scope>NUCLEOTIDE SEQUENCE [LARGE SCALE GENOMIC DNA]</scope>
</reference>
<name>A0A2M7TJY4_UNCKA</name>
<keyword evidence="1" id="KW-0472">Membrane</keyword>
<dbReference type="AlphaFoldDB" id="A0A2M7TJY4"/>
<evidence type="ECO:0008006" key="4">
    <source>
        <dbReference type="Google" id="ProtNLM"/>
    </source>
</evidence>
<gene>
    <name evidence="2" type="ORF">COY32_02390</name>
</gene>
<evidence type="ECO:0000313" key="2">
    <source>
        <dbReference type="EMBL" id="PIZ47012.1"/>
    </source>
</evidence>
<dbReference type="Pfam" id="PF13413">
    <property type="entry name" value="HTH_25"/>
    <property type="match status" value="1"/>
</dbReference>
<evidence type="ECO:0000256" key="1">
    <source>
        <dbReference type="SAM" id="Phobius"/>
    </source>
</evidence>
<protein>
    <recommendedName>
        <fullName evidence="4">HTH cro/C1-type domain-containing protein</fullName>
    </recommendedName>
</protein>
<feature type="transmembrane region" description="Helical" evidence="1">
    <location>
        <begin position="111"/>
        <end position="129"/>
    </location>
</feature>
<dbReference type="Gene3D" id="1.10.260.40">
    <property type="entry name" value="lambda repressor-like DNA-binding domains"/>
    <property type="match status" value="1"/>
</dbReference>
<dbReference type="Gene3D" id="2.60.40.10">
    <property type="entry name" value="Immunoglobulins"/>
    <property type="match status" value="1"/>
</dbReference>
<evidence type="ECO:0000313" key="3">
    <source>
        <dbReference type="Proteomes" id="UP000228920"/>
    </source>
</evidence>
<dbReference type="GO" id="GO:0003677">
    <property type="term" value="F:DNA binding"/>
    <property type="evidence" value="ECO:0007669"/>
    <property type="project" value="InterPro"/>
</dbReference>
<sequence>MVGYNVAMKRVGELLKEERLRQGKTLKEVSVTTKIREYFLQAIEDGSYDRLPDVIYIKGFIQGYSQALGLDSQKVMPFYRREFTEKEVDVISKNGLSSSIGPWLTVTPGKVIALVIATSLTGFLAILFLQYQQFSGAPILIIDSPIDLLETTQDIVRVSGKTSIGALLTLNGETVIVSSDGSFEQLYTLEPGLNKLRLVATNTLGKSVTENRAVDKVPASVLTPEASP</sequence>
<dbReference type="PANTHER" id="PTHR34475">
    <property type="match status" value="1"/>
</dbReference>
<dbReference type="Proteomes" id="UP000228920">
    <property type="component" value="Unassembled WGS sequence"/>
</dbReference>
<keyword evidence="1" id="KW-0812">Transmembrane</keyword>
<dbReference type="EMBL" id="PFNL01000068">
    <property type="protein sequence ID" value="PIZ47012.1"/>
    <property type="molecule type" value="Genomic_DNA"/>
</dbReference>
<dbReference type="InterPro" id="IPR013783">
    <property type="entry name" value="Ig-like_fold"/>
</dbReference>
<accession>A0A2M7TJY4</accession>
<dbReference type="Pfam" id="PF09136">
    <property type="entry name" value="Glucodextran_B"/>
    <property type="match status" value="1"/>
</dbReference>
<proteinExistence type="predicted"/>
<dbReference type="InterPro" id="IPR010982">
    <property type="entry name" value="Lambda_DNA-bd_dom_sf"/>
</dbReference>
<organism evidence="2 3">
    <name type="scientific">candidate division WWE3 bacterium CG_4_10_14_0_2_um_filter_41_14</name>
    <dbReference type="NCBI Taxonomy" id="1975072"/>
    <lineage>
        <taxon>Bacteria</taxon>
        <taxon>Katanobacteria</taxon>
    </lineage>
</organism>
<dbReference type="InterPro" id="IPR050400">
    <property type="entry name" value="Bact_Cytoskel_RodZ"/>
</dbReference>
<keyword evidence="1" id="KW-1133">Transmembrane helix</keyword>
<dbReference type="PANTHER" id="PTHR34475:SF1">
    <property type="entry name" value="CYTOSKELETON PROTEIN RODZ"/>
    <property type="match status" value="1"/>
</dbReference>
<comment type="caution">
    <text evidence="2">The sequence shown here is derived from an EMBL/GenBank/DDBJ whole genome shotgun (WGS) entry which is preliminary data.</text>
</comment>